<evidence type="ECO:0000313" key="3">
    <source>
        <dbReference type="EMBL" id="KAK3390505.1"/>
    </source>
</evidence>
<name>A0AAE0U4P1_9PEZI</name>
<gene>
    <name evidence="3" type="ORF">B0H63DRAFT_519723</name>
</gene>
<feature type="region of interest" description="Disordered" evidence="1">
    <location>
        <begin position="12"/>
        <end position="31"/>
    </location>
</feature>
<evidence type="ECO:0000256" key="2">
    <source>
        <dbReference type="SAM" id="Phobius"/>
    </source>
</evidence>
<organism evidence="3 4">
    <name type="scientific">Podospora didyma</name>
    <dbReference type="NCBI Taxonomy" id="330526"/>
    <lineage>
        <taxon>Eukaryota</taxon>
        <taxon>Fungi</taxon>
        <taxon>Dikarya</taxon>
        <taxon>Ascomycota</taxon>
        <taxon>Pezizomycotina</taxon>
        <taxon>Sordariomycetes</taxon>
        <taxon>Sordariomycetidae</taxon>
        <taxon>Sordariales</taxon>
        <taxon>Podosporaceae</taxon>
        <taxon>Podospora</taxon>
    </lineage>
</organism>
<feature type="transmembrane region" description="Helical" evidence="2">
    <location>
        <begin position="91"/>
        <end position="112"/>
    </location>
</feature>
<sequence length="289" mass="29897">MAATYDTGLEAAPQNFPEVAHPPPHHQEYAQNGYQQPYNHHYYDVPKPEVYGQVAPSSFGGQTVASPFSSHAQTATAQNPSKSRTICGCSLLVFILSCIIALLSAACIGLAAGTGIESQRANDATGKFATLSASMAAIAAATPTTTTTGGGCVATSTAAIDDNCASDPGGVNKTVYRAFSILSNASFKRYCNLDAPNPPLLSLFTSDFKTCMDACAAYSKYEPGFFGSNVNTTCSAVSFIPAWTNKTTALLGTAPGNCYLKPGPQSEGNLTTPNIGVSVHAALLLADGS</sequence>
<evidence type="ECO:0000313" key="4">
    <source>
        <dbReference type="Proteomes" id="UP001285441"/>
    </source>
</evidence>
<evidence type="ECO:0000256" key="1">
    <source>
        <dbReference type="SAM" id="MobiDB-lite"/>
    </source>
</evidence>
<keyword evidence="2" id="KW-0472">Membrane</keyword>
<dbReference type="Proteomes" id="UP001285441">
    <property type="component" value="Unassembled WGS sequence"/>
</dbReference>
<reference evidence="3" key="2">
    <citation type="submission" date="2023-06" db="EMBL/GenBank/DDBJ databases">
        <authorList>
            <consortium name="Lawrence Berkeley National Laboratory"/>
            <person name="Haridas S."/>
            <person name="Hensen N."/>
            <person name="Bonometti L."/>
            <person name="Westerberg I."/>
            <person name="Brannstrom I.O."/>
            <person name="Guillou S."/>
            <person name="Cros-Aarteil S."/>
            <person name="Calhoun S."/>
            <person name="Kuo A."/>
            <person name="Mondo S."/>
            <person name="Pangilinan J."/>
            <person name="Riley R."/>
            <person name="LaButti K."/>
            <person name="Andreopoulos B."/>
            <person name="Lipzen A."/>
            <person name="Chen C."/>
            <person name="Yanf M."/>
            <person name="Daum C."/>
            <person name="Ng V."/>
            <person name="Clum A."/>
            <person name="Steindorff A."/>
            <person name="Ohm R."/>
            <person name="Martin F."/>
            <person name="Silar P."/>
            <person name="Natvig D."/>
            <person name="Lalanne C."/>
            <person name="Gautier V."/>
            <person name="Ament-velasquez S.L."/>
            <person name="Kruys A."/>
            <person name="Hutchinson M.I."/>
            <person name="Powell A.J."/>
            <person name="Barry K."/>
            <person name="Miller A.N."/>
            <person name="Grigoriev I.V."/>
            <person name="Debuchy R."/>
            <person name="Gladieux P."/>
            <person name="Thoren M.H."/>
            <person name="Johannesson H."/>
        </authorList>
    </citation>
    <scope>NUCLEOTIDE SEQUENCE</scope>
    <source>
        <strain evidence="3">CBS 232.78</strain>
    </source>
</reference>
<dbReference type="AlphaFoldDB" id="A0AAE0U4P1"/>
<keyword evidence="2" id="KW-1133">Transmembrane helix</keyword>
<keyword evidence="2" id="KW-0812">Transmembrane</keyword>
<accession>A0AAE0U4P1</accession>
<proteinExistence type="predicted"/>
<reference evidence="3" key="1">
    <citation type="journal article" date="2023" name="Mol. Phylogenet. Evol.">
        <title>Genome-scale phylogeny and comparative genomics of the fungal order Sordariales.</title>
        <authorList>
            <person name="Hensen N."/>
            <person name="Bonometti L."/>
            <person name="Westerberg I."/>
            <person name="Brannstrom I.O."/>
            <person name="Guillou S."/>
            <person name="Cros-Aarteil S."/>
            <person name="Calhoun S."/>
            <person name="Haridas S."/>
            <person name="Kuo A."/>
            <person name="Mondo S."/>
            <person name="Pangilinan J."/>
            <person name="Riley R."/>
            <person name="LaButti K."/>
            <person name="Andreopoulos B."/>
            <person name="Lipzen A."/>
            <person name="Chen C."/>
            <person name="Yan M."/>
            <person name="Daum C."/>
            <person name="Ng V."/>
            <person name="Clum A."/>
            <person name="Steindorff A."/>
            <person name="Ohm R.A."/>
            <person name="Martin F."/>
            <person name="Silar P."/>
            <person name="Natvig D.O."/>
            <person name="Lalanne C."/>
            <person name="Gautier V."/>
            <person name="Ament-Velasquez S.L."/>
            <person name="Kruys A."/>
            <person name="Hutchinson M.I."/>
            <person name="Powell A.J."/>
            <person name="Barry K."/>
            <person name="Miller A.N."/>
            <person name="Grigoriev I.V."/>
            <person name="Debuchy R."/>
            <person name="Gladieux P."/>
            <person name="Hiltunen Thoren M."/>
            <person name="Johannesson H."/>
        </authorList>
    </citation>
    <scope>NUCLEOTIDE SEQUENCE</scope>
    <source>
        <strain evidence="3">CBS 232.78</strain>
    </source>
</reference>
<comment type="caution">
    <text evidence="3">The sequence shown here is derived from an EMBL/GenBank/DDBJ whole genome shotgun (WGS) entry which is preliminary data.</text>
</comment>
<dbReference type="EMBL" id="JAULSW010000002">
    <property type="protein sequence ID" value="KAK3390505.1"/>
    <property type="molecule type" value="Genomic_DNA"/>
</dbReference>
<protein>
    <submittedName>
        <fullName evidence="3">Uncharacterized protein</fullName>
    </submittedName>
</protein>
<keyword evidence="4" id="KW-1185">Reference proteome</keyword>